<dbReference type="OrthoDB" id="5522061at2759"/>
<dbReference type="EMBL" id="KV429040">
    <property type="protein sequence ID" value="KZT72709.1"/>
    <property type="molecule type" value="Genomic_DNA"/>
</dbReference>
<name>A0A165SZD1_9APHY</name>
<protein>
    <submittedName>
        <fullName evidence="1">Uncharacterized protein</fullName>
    </submittedName>
</protein>
<proteinExistence type="predicted"/>
<gene>
    <name evidence="1" type="ORF">DAEQUDRAFT_705260</name>
</gene>
<dbReference type="AlphaFoldDB" id="A0A165SZD1"/>
<evidence type="ECO:0000313" key="1">
    <source>
        <dbReference type="EMBL" id="KZT72709.1"/>
    </source>
</evidence>
<keyword evidence="2" id="KW-1185">Reference proteome</keyword>
<dbReference type="Proteomes" id="UP000076727">
    <property type="component" value="Unassembled WGS sequence"/>
</dbReference>
<organism evidence="1 2">
    <name type="scientific">Daedalea quercina L-15889</name>
    <dbReference type="NCBI Taxonomy" id="1314783"/>
    <lineage>
        <taxon>Eukaryota</taxon>
        <taxon>Fungi</taxon>
        <taxon>Dikarya</taxon>
        <taxon>Basidiomycota</taxon>
        <taxon>Agaricomycotina</taxon>
        <taxon>Agaricomycetes</taxon>
        <taxon>Polyporales</taxon>
        <taxon>Fomitopsis</taxon>
    </lineage>
</organism>
<evidence type="ECO:0000313" key="2">
    <source>
        <dbReference type="Proteomes" id="UP000076727"/>
    </source>
</evidence>
<sequence>MQFHTLRHVTRCRHQEIPWKRVHLRHNSSSTRPDSIGHDSCGIPTHPTWSVNELLSSYPQPSMSPSTLKRLHELSALIAPSDGTPEHENLTREMEGLVRLVEAVKLVDTRGLQSASDASIPDGRIWAEGQGIELEQCGTSEHHGTEVNGRALLRYSTRVRDGLYIVDADKRR</sequence>
<reference evidence="1 2" key="1">
    <citation type="journal article" date="2016" name="Mol. Biol. Evol.">
        <title>Comparative Genomics of Early-Diverging Mushroom-Forming Fungi Provides Insights into the Origins of Lignocellulose Decay Capabilities.</title>
        <authorList>
            <person name="Nagy L.G."/>
            <person name="Riley R."/>
            <person name="Tritt A."/>
            <person name="Adam C."/>
            <person name="Daum C."/>
            <person name="Floudas D."/>
            <person name="Sun H."/>
            <person name="Yadav J.S."/>
            <person name="Pangilinan J."/>
            <person name="Larsson K.H."/>
            <person name="Matsuura K."/>
            <person name="Barry K."/>
            <person name="Labutti K."/>
            <person name="Kuo R."/>
            <person name="Ohm R.A."/>
            <person name="Bhattacharya S.S."/>
            <person name="Shirouzu T."/>
            <person name="Yoshinaga Y."/>
            <person name="Martin F.M."/>
            <person name="Grigoriev I.V."/>
            <person name="Hibbett D.S."/>
        </authorList>
    </citation>
    <scope>NUCLEOTIDE SEQUENCE [LARGE SCALE GENOMIC DNA]</scope>
    <source>
        <strain evidence="1 2">L-15889</strain>
    </source>
</reference>
<accession>A0A165SZD1</accession>